<comment type="caution">
    <text evidence="2">The sequence shown here is derived from an EMBL/GenBank/DDBJ whole genome shotgun (WGS) entry which is preliminary data.</text>
</comment>
<evidence type="ECO:0000313" key="3">
    <source>
        <dbReference type="Proteomes" id="UP001335648"/>
    </source>
</evidence>
<organism evidence="2 3">
    <name type="scientific">Champsocephalus esox</name>
    <name type="common">pike icefish</name>
    <dbReference type="NCBI Taxonomy" id="159716"/>
    <lineage>
        <taxon>Eukaryota</taxon>
        <taxon>Metazoa</taxon>
        <taxon>Chordata</taxon>
        <taxon>Craniata</taxon>
        <taxon>Vertebrata</taxon>
        <taxon>Euteleostomi</taxon>
        <taxon>Actinopterygii</taxon>
        <taxon>Neopterygii</taxon>
        <taxon>Teleostei</taxon>
        <taxon>Neoteleostei</taxon>
        <taxon>Acanthomorphata</taxon>
        <taxon>Eupercaria</taxon>
        <taxon>Perciformes</taxon>
        <taxon>Notothenioidei</taxon>
        <taxon>Channichthyidae</taxon>
        <taxon>Champsocephalus</taxon>
    </lineage>
</organism>
<accession>A0AAN8B772</accession>
<feature type="region of interest" description="Disordered" evidence="1">
    <location>
        <begin position="1"/>
        <end position="84"/>
    </location>
</feature>
<protein>
    <submittedName>
        <fullName evidence="2">Uncharacterized protein</fullName>
    </submittedName>
</protein>
<gene>
    <name evidence="2" type="ORF">CesoFtcFv8_022659</name>
</gene>
<name>A0AAN8B772_9TELE</name>
<evidence type="ECO:0000256" key="1">
    <source>
        <dbReference type="SAM" id="MobiDB-lite"/>
    </source>
</evidence>
<reference evidence="2 3" key="1">
    <citation type="journal article" date="2023" name="Mol. Biol. Evol.">
        <title>Genomics of Secondarily Temperate Adaptation in the Only Non-Antarctic Icefish.</title>
        <authorList>
            <person name="Rivera-Colon A.G."/>
            <person name="Rayamajhi N."/>
            <person name="Minhas B.F."/>
            <person name="Madrigal G."/>
            <person name="Bilyk K.T."/>
            <person name="Yoon V."/>
            <person name="Hune M."/>
            <person name="Gregory S."/>
            <person name="Cheng C.H.C."/>
            <person name="Catchen J.M."/>
        </authorList>
    </citation>
    <scope>NUCLEOTIDE SEQUENCE [LARGE SCALE GENOMIC DNA]</scope>
    <source>
        <strain evidence="2">JC2023a</strain>
    </source>
</reference>
<dbReference type="Proteomes" id="UP001335648">
    <property type="component" value="Unassembled WGS sequence"/>
</dbReference>
<sequence length="84" mass="8232">MRRAVDTASLRGGPGVATPGGESATPRCLNKQPLDFVPQETTGCSAQTSTADTSQHGGEQSPGSGGAPLPAAQRSGLRGGGGGR</sequence>
<dbReference type="AlphaFoldDB" id="A0AAN8B772"/>
<evidence type="ECO:0000313" key="2">
    <source>
        <dbReference type="EMBL" id="KAK5879556.1"/>
    </source>
</evidence>
<dbReference type="EMBL" id="JAULUE010002064">
    <property type="protein sequence ID" value="KAK5879556.1"/>
    <property type="molecule type" value="Genomic_DNA"/>
</dbReference>
<feature type="compositionally biased region" description="Polar residues" evidence="1">
    <location>
        <begin position="39"/>
        <end position="62"/>
    </location>
</feature>
<keyword evidence="3" id="KW-1185">Reference proteome</keyword>
<proteinExistence type="predicted"/>